<sequence>MLFDLNLQAAELPEAWRSTVLGRVGVANIKVMRMDERSIADEVHDYSEGLLVISGQLRLLVAGEAIVVQAGQLYQAAAGVPHRVLPGSEGTLVIFDLPED</sequence>
<proteinExistence type="predicted"/>
<evidence type="ECO:0000259" key="1">
    <source>
        <dbReference type="Pfam" id="PF07883"/>
    </source>
</evidence>
<comment type="caution">
    <text evidence="2">The sequence shown here is derived from an EMBL/GenBank/DDBJ whole genome shotgun (WGS) entry which is preliminary data.</text>
</comment>
<evidence type="ECO:0000313" key="2">
    <source>
        <dbReference type="EMBL" id="OKB65392.1"/>
    </source>
</evidence>
<evidence type="ECO:0000313" key="3">
    <source>
        <dbReference type="Proteomes" id="UP000185770"/>
    </source>
</evidence>
<reference evidence="2 3" key="1">
    <citation type="submission" date="2016-09" db="EMBL/GenBank/DDBJ databases">
        <title>Serratia marcescens MSU-97 and epiphytic antimycotic-producing bacteria.</title>
        <authorList>
            <person name="Matilla M.A."/>
        </authorList>
    </citation>
    <scope>NUCLEOTIDE SEQUENCE [LARGE SCALE GENOMIC DNA]</scope>
    <source>
        <strain evidence="2 3">MSU-97</strain>
    </source>
</reference>
<dbReference type="Proteomes" id="UP000185770">
    <property type="component" value="Unassembled WGS sequence"/>
</dbReference>
<organism evidence="2 3">
    <name type="scientific">Serratia marcescens</name>
    <dbReference type="NCBI Taxonomy" id="615"/>
    <lineage>
        <taxon>Bacteria</taxon>
        <taxon>Pseudomonadati</taxon>
        <taxon>Pseudomonadota</taxon>
        <taxon>Gammaproteobacteria</taxon>
        <taxon>Enterobacterales</taxon>
        <taxon>Yersiniaceae</taxon>
        <taxon>Serratia</taxon>
    </lineage>
</organism>
<dbReference type="InterPro" id="IPR011051">
    <property type="entry name" value="RmlC_Cupin_sf"/>
</dbReference>
<dbReference type="SUPFAM" id="SSF51182">
    <property type="entry name" value="RmlC-like cupins"/>
    <property type="match status" value="1"/>
</dbReference>
<dbReference type="InterPro" id="IPR014710">
    <property type="entry name" value="RmlC-like_jellyroll"/>
</dbReference>
<dbReference type="AlphaFoldDB" id="A0A1Q4NWW7"/>
<gene>
    <name evidence="2" type="ORF">BHU62_18030</name>
</gene>
<dbReference type="OrthoDB" id="9794183at2"/>
<dbReference type="Pfam" id="PF07883">
    <property type="entry name" value="Cupin_2"/>
    <property type="match status" value="1"/>
</dbReference>
<dbReference type="Gene3D" id="2.60.120.10">
    <property type="entry name" value="Jelly Rolls"/>
    <property type="match status" value="1"/>
</dbReference>
<accession>A0A1Q4NWW7</accession>
<name>A0A1Q4NWW7_SERMA</name>
<dbReference type="EMBL" id="MJAO01000019">
    <property type="protein sequence ID" value="OKB65392.1"/>
    <property type="molecule type" value="Genomic_DNA"/>
</dbReference>
<dbReference type="RefSeq" id="WP_073533389.1">
    <property type="nucleotide sequence ID" value="NZ_MJAO01000019.1"/>
</dbReference>
<protein>
    <submittedName>
        <fullName evidence="2">Cupin</fullName>
    </submittedName>
</protein>
<feature type="domain" description="Cupin type-2" evidence="1">
    <location>
        <begin position="38"/>
        <end position="95"/>
    </location>
</feature>
<dbReference type="InterPro" id="IPR013096">
    <property type="entry name" value="Cupin_2"/>
</dbReference>